<name>A0A841ENS3_9BACT</name>
<evidence type="ECO:0000313" key="5">
    <source>
        <dbReference type="EMBL" id="MBB6005727.1"/>
    </source>
</evidence>
<dbReference type="EMBL" id="JACHKT010000060">
    <property type="protein sequence ID" value="MBB6005727.1"/>
    <property type="molecule type" value="Genomic_DNA"/>
</dbReference>
<evidence type="ECO:0000256" key="2">
    <source>
        <dbReference type="ARBA" id="ARBA00022679"/>
    </source>
</evidence>
<proteinExistence type="predicted"/>
<dbReference type="Proteomes" id="UP000524404">
    <property type="component" value="Unassembled WGS sequence"/>
</dbReference>
<evidence type="ECO:0000256" key="1">
    <source>
        <dbReference type="ARBA" id="ARBA00005189"/>
    </source>
</evidence>
<comment type="caution">
    <text evidence="5">The sequence shown here is derived from an EMBL/GenBank/DDBJ whole genome shotgun (WGS) entry which is preliminary data.</text>
</comment>
<dbReference type="AlphaFoldDB" id="A0A841ENS3"/>
<evidence type="ECO:0000259" key="4">
    <source>
        <dbReference type="SMART" id="SM00563"/>
    </source>
</evidence>
<dbReference type="InterPro" id="IPR002123">
    <property type="entry name" value="Plipid/glycerol_acylTrfase"/>
</dbReference>
<organism evidence="5 6">
    <name type="scientific">Arcicella rosea</name>
    <dbReference type="NCBI Taxonomy" id="502909"/>
    <lineage>
        <taxon>Bacteria</taxon>
        <taxon>Pseudomonadati</taxon>
        <taxon>Bacteroidota</taxon>
        <taxon>Cytophagia</taxon>
        <taxon>Cytophagales</taxon>
        <taxon>Flectobacillaceae</taxon>
        <taxon>Arcicella</taxon>
    </lineage>
</organism>
<reference evidence="5 6" key="1">
    <citation type="submission" date="2020-08" db="EMBL/GenBank/DDBJ databases">
        <title>Functional genomics of gut bacteria from endangered species of beetles.</title>
        <authorList>
            <person name="Carlos-Shanley C."/>
        </authorList>
    </citation>
    <scope>NUCLEOTIDE SEQUENCE [LARGE SCALE GENOMIC DNA]</scope>
    <source>
        <strain evidence="5 6">S00070</strain>
    </source>
</reference>
<accession>A0A841ENS3</accession>
<keyword evidence="2 5" id="KW-0808">Transferase</keyword>
<dbReference type="RefSeq" id="WP_184137793.1">
    <property type="nucleotide sequence ID" value="NZ_JACHKT010000060.1"/>
</dbReference>
<keyword evidence="3 5" id="KW-0012">Acyltransferase</keyword>
<dbReference type="SMART" id="SM00563">
    <property type="entry name" value="PlsC"/>
    <property type="match status" value="1"/>
</dbReference>
<evidence type="ECO:0000256" key="3">
    <source>
        <dbReference type="ARBA" id="ARBA00023315"/>
    </source>
</evidence>
<feature type="domain" description="Phospholipid/glycerol acyltransferase" evidence="4">
    <location>
        <begin position="29"/>
        <end position="141"/>
    </location>
</feature>
<comment type="pathway">
    <text evidence="1">Lipid metabolism.</text>
</comment>
<keyword evidence="6" id="KW-1185">Reference proteome</keyword>
<dbReference type="SUPFAM" id="SSF69593">
    <property type="entry name" value="Glycerol-3-phosphate (1)-acyltransferase"/>
    <property type="match status" value="1"/>
</dbReference>
<protein>
    <submittedName>
        <fullName evidence="5">1-acyl-sn-glycerol-3-phosphate acyltransferase</fullName>
    </submittedName>
</protein>
<dbReference type="PANTHER" id="PTHR10434">
    <property type="entry name" value="1-ACYL-SN-GLYCEROL-3-PHOSPHATE ACYLTRANSFERASE"/>
    <property type="match status" value="1"/>
</dbReference>
<sequence>MFNFLFKFLFKIAGWKLVGQFPKHIKKSILIVAPHAQSVDFPVGIGARAAIGVKMGFLGKKELFEGLFGWMFYWLGGYPVDRSSNNQVVKAVTTLYNSKEELHLVIAPEGTRKDVDKLKMGFYFIAKNADIPIVMIGFDYAIKGIVISEPFYTTNDSHADLKQIALFFDKIGGYKKTWVSNYLKY</sequence>
<evidence type="ECO:0000313" key="6">
    <source>
        <dbReference type="Proteomes" id="UP000524404"/>
    </source>
</evidence>
<gene>
    <name evidence="5" type="ORF">HNP25_004406</name>
</gene>
<dbReference type="GO" id="GO:0003841">
    <property type="term" value="F:1-acylglycerol-3-phosphate O-acyltransferase activity"/>
    <property type="evidence" value="ECO:0007669"/>
    <property type="project" value="TreeGrafter"/>
</dbReference>
<dbReference type="GO" id="GO:0006654">
    <property type="term" value="P:phosphatidic acid biosynthetic process"/>
    <property type="evidence" value="ECO:0007669"/>
    <property type="project" value="TreeGrafter"/>
</dbReference>
<dbReference type="Pfam" id="PF01553">
    <property type="entry name" value="Acyltransferase"/>
    <property type="match status" value="1"/>
</dbReference>
<dbReference type="PANTHER" id="PTHR10434:SF9">
    <property type="entry name" value="PHOSPHOLIPID_GLYCEROL ACYLTRANSFERASE DOMAIN-CONTAINING PROTEIN"/>
    <property type="match status" value="1"/>
</dbReference>